<reference evidence="1 2" key="1">
    <citation type="journal article" date="2014" name="Genome Announc.">
        <title>Draft Genome Sequence of Advenella kashmirensis Strain W13003, a Polycyclic Aromatic Hydrocarbon-Degrading Bacterium.</title>
        <authorList>
            <person name="Wang X."/>
            <person name="Jin D."/>
            <person name="Zhou L."/>
            <person name="Wu L."/>
            <person name="An W."/>
            <person name="Zhao L."/>
        </authorList>
    </citation>
    <scope>NUCLEOTIDE SEQUENCE [LARGE SCALE GENOMIC DNA]</scope>
    <source>
        <strain evidence="1 2">W13003</strain>
    </source>
</reference>
<name>V8QTM8_9BURK</name>
<dbReference type="HOGENOM" id="CLU_3354105_0_0_4"/>
<organism evidence="1 2">
    <name type="scientific">Advenella kashmirensis W13003</name>
    <dbReference type="NCBI Taxonomy" id="1424334"/>
    <lineage>
        <taxon>Bacteria</taxon>
        <taxon>Pseudomonadati</taxon>
        <taxon>Pseudomonadota</taxon>
        <taxon>Betaproteobacteria</taxon>
        <taxon>Burkholderiales</taxon>
        <taxon>Alcaligenaceae</taxon>
    </lineage>
</organism>
<dbReference type="Proteomes" id="UP000018733">
    <property type="component" value="Unassembled WGS sequence"/>
</dbReference>
<dbReference type="AlphaFoldDB" id="V8QTM8"/>
<sequence length="36" mass="3648">MRVAFPGKPTVGSKGMQAGAGIAAAYADECPMHKKA</sequence>
<keyword evidence="2" id="KW-1185">Reference proteome</keyword>
<proteinExistence type="predicted"/>
<comment type="caution">
    <text evidence="1">The sequence shown here is derived from an EMBL/GenBank/DDBJ whole genome shotgun (WGS) entry which is preliminary data.</text>
</comment>
<protein>
    <submittedName>
        <fullName evidence="1">Uncharacterized protein</fullName>
    </submittedName>
</protein>
<evidence type="ECO:0000313" key="1">
    <source>
        <dbReference type="EMBL" id="ETF02364.1"/>
    </source>
</evidence>
<accession>V8QTM8</accession>
<evidence type="ECO:0000313" key="2">
    <source>
        <dbReference type="Proteomes" id="UP000018733"/>
    </source>
</evidence>
<gene>
    <name evidence="1" type="ORF">W822_13615</name>
</gene>
<dbReference type="EMBL" id="AYXT01000010">
    <property type="protein sequence ID" value="ETF02364.1"/>
    <property type="molecule type" value="Genomic_DNA"/>
</dbReference>